<feature type="region of interest" description="Disordered" evidence="1">
    <location>
        <begin position="812"/>
        <end position="956"/>
    </location>
</feature>
<dbReference type="AlphaFoldDB" id="A2FVR7"/>
<reference evidence="2" key="1">
    <citation type="submission" date="2006-10" db="EMBL/GenBank/DDBJ databases">
        <authorList>
            <person name="Amadeo P."/>
            <person name="Zhao Q."/>
            <person name="Wortman J."/>
            <person name="Fraser-Liggett C."/>
            <person name="Carlton J."/>
        </authorList>
    </citation>
    <scope>NUCLEOTIDE SEQUENCE</scope>
    <source>
        <strain evidence="2">G3</strain>
    </source>
</reference>
<dbReference type="VEuPathDB" id="TrichDB:TVAG_345550"/>
<dbReference type="VEuPathDB" id="TrichDB:TVAGG3_0722100"/>
<feature type="compositionally biased region" description="Polar residues" evidence="1">
    <location>
        <begin position="833"/>
        <end position="852"/>
    </location>
</feature>
<gene>
    <name evidence="2" type="ORF">TVAG_345550</name>
</gene>
<proteinExistence type="predicted"/>
<dbReference type="RefSeq" id="XP_001303925.1">
    <property type="nucleotide sequence ID" value="XM_001303924.1"/>
</dbReference>
<dbReference type="Proteomes" id="UP000001542">
    <property type="component" value="Unassembled WGS sequence"/>
</dbReference>
<evidence type="ECO:0000313" key="2">
    <source>
        <dbReference type="EMBL" id="EAX90995.1"/>
    </source>
</evidence>
<dbReference type="KEGG" id="tva:4748687"/>
<dbReference type="EMBL" id="DS114066">
    <property type="protein sequence ID" value="EAX90995.1"/>
    <property type="molecule type" value="Genomic_DNA"/>
</dbReference>
<reference evidence="2" key="2">
    <citation type="journal article" date="2007" name="Science">
        <title>Draft genome sequence of the sexually transmitted pathogen Trichomonas vaginalis.</title>
        <authorList>
            <person name="Carlton J.M."/>
            <person name="Hirt R.P."/>
            <person name="Silva J.C."/>
            <person name="Delcher A.L."/>
            <person name="Schatz M."/>
            <person name="Zhao Q."/>
            <person name="Wortman J.R."/>
            <person name="Bidwell S.L."/>
            <person name="Alsmark U.C.M."/>
            <person name="Besteiro S."/>
            <person name="Sicheritz-Ponten T."/>
            <person name="Noel C.J."/>
            <person name="Dacks J.B."/>
            <person name="Foster P.G."/>
            <person name="Simillion C."/>
            <person name="Van de Peer Y."/>
            <person name="Miranda-Saavedra D."/>
            <person name="Barton G.J."/>
            <person name="Westrop G.D."/>
            <person name="Mueller S."/>
            <person name="Dessi D."/>
            <person name="Fiori P.L."/>
            <person name="Ren Q."/>
            <person name="Paulsen I."/>
            <person name="Zhang H."/>
            <person name="Bastida-Corcuera F.D."/>
            <person name="Simoes-Barbosa A."/>
            <person name="Brown M.T."/>
            <person name="Hayes R.D."/>
            <person name="Mukherjee M."/>
            <person name="Okumura C.Y."/>
            <person name="Schneider R."/>
            <person name="Smith A.J."/>
            <person name="Vanacova S."/>
            <person name="Villalvazo M."/>
            <person name="Haas B.J."/>
            <person name="Pertea M."/>
            <person name="Feldblyum T.V."/>
            <person name="Utterback T.R."/>
            <person name="Shu C.L."/>
            <person name="Osoegawa K."/>
            <person name="de Jong P.J."/>
            <person name="Hrdy I."/>
            <person name="Horvathova L."/>
            <person name="Zubacova Z."/>
            <person name="Dolezal P."/>
            <person name="Malik S.B."/>
            <person name="Logsdon J.M. Jr."/>
            <person name="Henze K."/>
            <person name="Gupta A."/>
            <person name="Wang C.C."/>
            <person name="Dunne R.L."/>
            <person name="Upcroft J.A."/>
            <person name="Upcroft P."/>
            <person name="White O."/>
            <person name="Salzberg S.L."/>
            <person name="Tang P."/>
            <person name="Chiu C.-H."/>
            <person name="Lee Y.-S."/>
            <person name="Embley T.M."/>
            <person name="Coombs G.H."/>
            <person name="Mottram J.C."/>
            <person name="Tachezy J."/>
            <person name="Fraser-Liggett C.M."/>
            <person name="Johnson P.J."/>
        </authorList>
    </citation>
    <scope>NUCLEOTIDE SEQUENCE [LARGE SCALE GENOMIC DNA]</scope>
    <source>
        <strain evidence="2">G3</strain>
    </source>
</reference>
<sequence length="1000" mass="112153">MRETYYALDHFDIHVEVSDNTIAKLFYCLNELYDKQVELFSFVSNGETITKVLQIPLKFAFPSRGNNKLHLYAIDEFDAKSEEIVVEFNYNPSIFAPQVNYVFDSSKTLYAYHQTIDISGQYKSVMNSIVTFYYKINDTDYQEIKSYIGCDMFRDFSLNIPVPRSDAMFVVTIEARTKNGATSQFITHFLRVEKRPGIYMDTDIKFAQKKGDDITIKGYIGDFDPDQTFKVYYSLVPMESKKRLQEIEKVLVGELLVDDRLRSDSFSFNVSVPTTAEKKKMKIWAESNGESVASALNESNFLNILPTIELVGSVDKNYYPSSNIDLELNLKDDSSAKIMIIIDENDMNNLTDYIICNDETVNVKNTIEINQLSLSEGPHSLKIFAIDDENAFSNILMYGIVIIEGKPPSIEIESIEEKHNILGNDLLTLNCKVHNEGMSDKITVSLTINDLSEVIFTSNSKNEMYVFSHQITVPSGAGTIKYELQAIDKNDIKSSIIEGNYTKKDPEDYTATTSYQIGEGGIPLETKLISAIYKWFPEIESSTRKMNILLKYVEDNSDSQEMNSIQVDNEMTLESFKSSHAQNAISGIFEVLLNDQNTNEKIVAMKQPVLFYRPPEFELITPLQGKYYGNAFINVEILIKSNMNVQIRYKIDDDEYKNLTDILSVQNEMSTRNQIEIEKDSLSYERHSLNLFIIDQFGQETPYLTKWFYYYNLNTPTLILDPAEDPEYIYYLGDEIPLKGTLNDEDEEDNLSLWISFNDDPFEKIYECVSANRPSCHSFDKNVTGRGINGTNTITLNVQDSGKSTSKNAIRTFKFINTSRPNPNEETPDPDEGNSTTSGNETSGGEKTNPDQGNSTTSGGGNTNPDQGNSTTSGGGNTNPDQGNSTTSGGGNTNPDQGNSTTSGGGNTNPDQGNSTTSGGGNTNPGEGNKPVESKSDFPERTLPVPIPTKLPPDYDGETTETLIQTYTIVNTIDENGKETKTYQETLILYQIANQGQGSK</sequence>
<accession>A2FVR7</accession>
<dbReference type="STRING" id="5722.A2FVR7"/>
<name>A2FVR7_TRIV3</name>
<dbReference type="InParanoid" id="A2FVR7"/>
<keyword evidence="3" id="KW-1185">Reference proteome</keyword>
<feature type="compositionally biased region" description="Basic and acidic residues" evidence="1">
    <location>
        <begin position="930"/>
        <end position="940"/>
    </location>
</feature>
<evidence type="ECO:0000313" key="3">
    <source>
        <dbReference type="Proteomes" id="UP000001542"/>
    </source>
</evidence>
<organism evidence="2 3">
    <name type="scientific">Trichomonas vaginalis (strain ATCC PRA-98 / G3)</name>
    <dbReference type="NCBI Taxonomy" id="412133"/>
    <lineage>
        <taxon>Eukaryota</taxon>
        <taxon>Metamonada</taxon>
        <taxon>Parabasalia</taxon>
        <taxon>Trichomonadida</taxon>
        <taxon>Trichomonadidae</taxon>
        <taxon>Trichomonas</taxon>
    </lineage>
</organism>
<evidence type="ECO:0000256" key="1">
    <source>
        <dbReference type="SAM" id="MobiDB-lite"/>
    </source>
</evidence>
<protein>
    <submittedName>
        <fullName evidence="2">Uncharacterized protein</fullName>
    </submittedName>
</protein>